<dbReference type="InterPro" id="IPR050902">
    <property type="entry name" value="ABC_Transporter_SBP"/>
</dbReference>
<dbReference type="PANTHER" id="PTHR30535:SF34">
    <property type="entry name" value="MOLYBDATE-BINDING PROTEIN MOLA"/>
    <property type="match status" value="1"/>
</dbReference>
<dbReference type="RefSeq" id="WP_094865578.1">
    <property type="nucleotide sequence ID" value="NZ_NKYE01000020.1"/>
</dbReference>
<dbReference type="Pfam" id="PF01497">
    <property type="entry name" value="Peripla_BP_2"/>
    <property type="match status" value="1"/>
</dbReference>
<comment type="similarity">
    <text evidence="1">Belongs to the bacterial solute-binding protein 8 family.</text>
</comment>
<reference evidence="4 5" key="1">
    <citation type="submission" date="2017-07" db="EMBL/GenBank/DDBJ databases">
        <title>Amycolatopsis antarcticus sp. nov., isolated from the surface of an Antarcticus brown macroalga.</title>
        <authorList>
            <person name="Wang J."/>
            <person name="Leiva S."/>
            <person name="Huang J."/>
            <person name="Huang Y."/>
        </authorList>
    </citation>
    <scope>NUCLEOTIDE SEQUENCE [LARGE SCALE GENOMIC DNA]</scope>
    <source>
        <strain evidence="4 5">AU-G6</strain>
    </source>
</reference>
<feature type="signal peptide" evidence="2">
    <location>
        <begin position="1"/>
        <end position="23"/>
    </location>
</feature>
<dbReference type="InterPro" id="IPR002491">
    <property type="entry name" value="ABC_transptr_periplasmic_BD"/>
</dbReference>
<keyword evidence="2" id="KW-0732">Signal</keyword>
<dbReference type="Proteomes" id="UP000242444">
    <property type="component" value="Unassembled WGS sequence"/>
</dbReference>
<evidence type="ECO:0000313" key="4">
    <source>
        <dbReference type="EMBL" id="OZM70520.1"/>
    </source>
</evidence>
<dbReference type="OrthoDB" id="6495095at2"/>
<name>A0A263CWJ7_9PSEU</name>
<protein>
    <submittedName>
        <fullName evidence="4">ABC transporter substrate-binding protein</fullName>
    </submittedName>
</protein>
<evidence type="ECO:0000256" key="1">
    <source>
        <dbReference type="ARBA" id="ARBA00008814"/>
    </source>
</evidence>
<feature type="chain" id="PRO_5039078007" evidence="2">
    <location>
        <begin position="24"/>
        <end position="313"/>
    </location>
</feature>
<proteinExistence type="inferred from homology"/>
<dbReference type="SUPFAM" id="SSF53807">
    <property type="entry name" value="Helical backbone' metal receptor"/>
    <property type="match status" value="1"/>
</dbReference>
<dbReference type="PROSITE" id="PS50983">
    <property type="entry name" value="FE_B12_PBP"/>
    <property type="match status" value="1"/>
</dbReference>
<gene>
    <name evidence="4" type="ORF">CFN78_25225</name>
</gene>
<evidence type="ECO:0000259" key="3">
    <source>
        <dbReference type="PROSITE" id="PS50983"/>
    </source>
</evidence>
<dbReference type="Gene3D" id="3.40.50.1980">
    <property type="entry name" value="Nitrogenase molybdenum iron protein domain"/>
    <property type="match status" value="2"/>
</dbReference>
<dbReference type="InParanoid" id="A0A263CWJ7"/>
<dbReference type="GO" id="GO:0071281">
    <property type="term" value="P:cellular response to iron ion"/>
    <property type="evidence" value="ECO:0007669"/>
    <property type="project" value="TreeGrafter"/>
</dbReference>
<sequence length="313" mass="32033">MSGSRRPAPLALLAALLGVLALAGCATRDEQAPAPQADSAFPVQVQAEGAPAITVERRPQRIVSLSPAATETLYAVGAGEQVVAVDSASTFPADAPKSELSGLTLDPEAIAAKSPDLVVVSADLDGKLAAALGTTGIATLVLPDAPTLEAAYAQFALVGTATGHRAEGEDLARRTREDIDKIVADTPKPPAPLRYYHELDPSYYSVTSATFIGEVYGRFGLVNIADGGDPNAAGGYPQLSAETIVQANPSLIFLADGVCCGQTAETVAARPGWAAIDAVRDGGVVTVNDDIASRWSPRVTDFARAVSDAVAGA</sequence>
<evidence type="ECO:0000256" key="2">
    <source>
        <dbReference type="SAM" id="SignalP"/>
    </source>
</evidence>
<dbReference type="PANTHER" id="PTHR30535">
    <property type="entry name" value="VITAMIN B12-BINDING PROTEIN"/>
    <property type="match status" value="1"/>
</dbReference>
<dbReference type="PROSITE" id="PS51257">
    <property type="entry name" value="PROKAR_LIPOPROTEIN"/>
    <property type="match status" value="1"/>
</dbReference>
<organism evidence="4 5">
    <name type="scientific">Amycolatopsis antarctica</name>
    <dbReference type="NCBI Taxonomy" id="1854586"/>
    <lineage>
        <taxon>Bacteria</taxon>
        <taxon>Bacillati</taxon>
        <taxon>Actinomycetota</taxon>
        <taxon>Actinomycetes</taxon>
        <taxon>Pseudonocardiales</taxon>
        <taxon>Pseudonocardiaceae</taxon>
        <taxon>Amycolatopsis</taxon>
    </lineage>
</organism>
<accession>A0A263CWJ7</accession>
<comment type="caution">
    <text evidence="4">The sequence shown here is derived from an EMBL/GenBank/DDBJ whole genome shotgun (WGS) entry which is preliminary data.</text>
</comment>
<dbReference type="CDD" id="cd01143">
    <property type="entry name" value="YvrC"/>
    <property type="match status" value="1"/>
</dbReference>
<keyword evidence="5" id="KW-1185">Reference proteome</keyword>
<evidence type="ECO:0000313" key="5">
    <source>
        <dbReference type="Proteomes" id="UP000242444"/>
    </source>
</evidence>
<feature type="domain" description="Fe/B12 periplasmic-binding" evidence="3">
    <location>
        <begin position="61"/>
        <end position="313"/>
    </location>
</feature>
<dbReference type="EMBL" id="NKYE01000020">
    <property type="protein sequence ID" value="OZM70520.1"/>
    <property type="molecule type" value="Genomic_DNA"/>
</dbReference>
<dbReference type="AlphaFoldDB" id="A0A263CWJ7"/>